<dbReference type="VEuPathDB" id="FungiDB:ASPWEDRAFT_29628"/>
<dbReference type="InterPro" id="IPR008978">
    <property type="entry name" value="HSP20-like_chaperone"/>
</dbReference>
<dbReference type="OrthoDB" id="1431247at2759"/>
<sequence>MSATRAFSGNELSSLFHLLDDYNDHITTKNSGLTARSFHPRFDIRETNDAYFLDGELPGIEQKDIDLEFTDPHTLVVKGATQREYAPKEGEGPLAKGRYWSTERSIGHFSRTFSFPVRTDQDRVKASLKHGILSVS</sequence>
<dbReference type="CDD" id="cd06464">
    <property type="entry name" value="ACD_sHsps-like"/>
    <property type="match status" value="1"/>
</dbReference>
<evidence type="ECO:0000313" key="6">
    <source>
        <dbReference type="Proteomes" id="UP000184383"/>
    </source>
</evidence>
<dbReference type="InterPro" id="IPR031107">
    <property type="entry name" value="Small_HSP"/>
</dbReference>
<dbReference type="EMBL" id="KV878213">
    <property type="protein sequence ID" value="OJJ34488.1"/>
    <property type="molecule type" value="Genomic_DNA"/>
</dbReference>
<accession>A0A1L9RI02</accession>
<proteinExistence type="inferred from homology"/>
<dbReference type="SUPFAM" id="SSF49764">
    <property type="entry name" value="HSP20-like chaperones"/>
    <property type="match status" value="1"/>
</dbReference>
<gene>
    <name evidence="5" type="ORF">ASPWEDRAFT_29628</name>
</gene>
<dbReference type="RefSeq" id="XP_040688164.1">
    <property type="nucleotide sequence ID" value="XM_040833309.1"/>
</dbReference>
<keyword evidence="1" id="KW-0346">Stress response</keyword>
<evidence type="ECO:0000256" key="1">
    <source>
        <dbReference type="ARBA" id="ARBA00023016"/>
    </source>
</evidence>
<dbReference type="GeneID" id="63749157"/>
<protein>
    <recommendedName>
        <fullName evidence="4">SHSP domain-containing protein</fullName>
    </recommendedName>
</protein>
<keyword evidence="6" id="KW-1185">Reference proteome</keyword>
<evidence type="ECO:0000256" key="2">
    <source>
        <dbReference type="PROSITE-ProRule" id="PRU00285"/>
    </source>
</evidence>
<dbReference type="PROSITE" id="PS01031">
    <property type="entry name" value="SHSP"/>
    <property type="match status" value="1"/>
</dbReference>
<evidence type="ECO:0000313" key="5">
    <source>
        <dbReference type="EMBL" id="OJJ34488.1"/>
    </source>
</evidence>
<dbReference type="InterPro" id="IPR002068">
    <property type="entry name" value="A-crystallin/Hsp20_dom"/>
</dbReference>
<comment type="similarity">
    <text evidence="2 3">Belongs to the small heat shock protein (HSP20) family.</text>
</comment>
<feature type="domain" description="SHSP" evidence="4">
    <location>
        <begin position="33"/>
        <end position="136"/>
    </location>
</feature>
<evidence type="ECO:0000256" key="3">
    <source>
        <dbReference type="RuleBase" id="RU003616"/>
    </source>
</evidence>
<dbReference type="Proteomes" id="UP000184383">
    <property type="component" value="Unassembled WGS sequence"/>
</dbReference>
<dbReference type="STRING" id="1073089.A0A1L9RI02"/>
<dbReference type="Pfam" id="PF00011">
    <property type="entry name" value="HSP20"/>
    <property type="match status" value="1"/>
</dbReference>
<reference evidence="6" key="1">
    <citation type="journal article" date="2017" name="Genome Biol.">
        <title>Comparative genomics reveals high biological diversity and specific adaptations in the industrially and medically important fungal genus Aspergillus.</title>
        <authorList>
            <person name="de Vries R.P."/>
            <person name="Riley R."/>
            <person name="Wiebenga A."/>
            <person name="Aguilar-Osorio G."/>
            <person name="Amillis S."/>
            <person name="Uchima C.A."/>
            <person name="Anderluh G."/>
            <person name="Asadollahi M."/>
            <person name="Askin M."/>
            <person name="Barry K."/>
            <person name="Battaglia E."/>
            <person name="Bayram O."/>
            <person name="Benocci T."/>
            <person name="Braus-Stromeyer S.A."/>
            <person name="Caldana C."/>
            <person name="Canovas D."/>
            <person name="Cerqueira G.C."/>
            <person name="Chen F."/>
            <person name="Chen W."/>
            <person name="Choi C."/>
            <person name="Clum A."/>
            <person name="Dos Santos R.A."/>
            <person name="Damasio A.R."/>
            <person name="Diallinas G."/>
            <person name="Emri T."/>
            <person name="Fekete E."/>
            <person name="Flipphi M."/>
            <person name="Freyberg S."/>
            <person name="Gallo A."/>
            <person name="Gournas C."/>
            <person name="Habgood R."/>
            <person name="Hainaut M."/>
            <person name="Harispe M.L."/>
            <person name="Henrissat B."/>
            <person name="Hilden K.S."/>
            <person name="Hope R."/>
            <person name="Hossain A."/>
            <person name="Karabika E."/>
            <person name="Karaffa L."/>
            <person name="Karanyi Z."/>
            <person name="Krasevec N."/>
            <person name="Kuo A."/>
            <person name="Kusch H."/>
            <person name="LaButti K."/>
            <person name="Lagendijk E.L."/>
            <person name="Lapidus A."/>
            <person name="Levasseur A."/>
            <person name="Lindquist E."/>
            <person name="Lipzen A."/>
            <person name="Logrieco A.F."/>
            <person name="MacCabe A."/>
            <person name="Maekelae M.R."/>
            <person name="Malavazi I."/>
            <person name="Melin P."/>
            <person name="Meyer V."/>
            <person name="Mielnichuk N."/>
            <person name="Miskei M."/>
            <person name="Molnar A.P."/>
            <person name="Mule G."/>
            <person name="Ngan C.Y."/>
            <person name="Orejas M."/>
            <person name="Orosz E."/>
            <person name="Ouedraogo J.P."/>
            <person name="Overkamp K.M."/>
            <person name="Park H.-S."/>
            <person name="Perrone G."/>
            <person name="Piumi F."/>
            <person name="Punt P.J."/>
            <person name="Ram A.F."/>
            <person name="Ramon A."/>
            <person name="Rauscher S."/>
            <person name="Record E."/>
            <person name="Riano-Pachon D.M."/>
            <person name="Robert V."/>
            <person name="Roehrig J."/>
            <person name="Ruller R."/>
            <person name="Salamov A."/>
            <person name="Salih N.S."/>
            <person name="Samson R.A."/>
            <person name="Sandor E."/>
            <person name="Sanguinetti M."/>
            <person name="Schuetze T."/>
            <person name="Sepcic K."/>
            <person name="Shelest E."/>
            <person name="Sherlock G."/>
            <person name="Sophianopoulou V."/>
            <person name="Squina F.M."/>
            <person name="Sun H."/>
            <person name="Susca A."/>
            <person name="Todd R.B."/>
            <person name="Tsang A."/>
            <person name="Unkles S.E."/>
            <person name="van de Wiele N."/>
            <person name="van Rossen-Uffink D."/>
            <person name="Oliveira J.V."/>
            <person name="Vesth T.C."/>
            <person name="Visser J."/>
            <person name="Yu J.-H."/>
            <person name="Zhou M."/>
            <person name="Andersen M.R."/>
            <person name="Archer D.B."/>
            <person name="Baker S.E."/>
            <person name="Benoit I."/>
            <person name="Brakhage A.A."/>
            <person name="Braus G.H."/>
            <person name="Fischer R."/>
            <person name="Frisvad J.C."/>
            <person name="Goldman G.H."/>
            <person name="Houbraken J."/>
            <person name="Oakley B."/>
            <person name="Pocsi I."/>
            <person name="Scazzocchio C."/>
            <person name="Seiboth B."/>
            <person name="vanKuyk P.A."/>
            <person name="Wortman J."/>
            <person name="Dyer P.S."/>
            <person name="Grigoriev I.V."/>
        </authorList>
    </citation>
    <scope>NUCLEOTIDE SEQUENCE [LARGE SCALE GENOMIC DNA]</scope>
    <source>
        <strain evidence="6">DTO 134E9</strain>
    </source>
</reference>
<organism evidence="5 6">
    <name type="scientific">Aspergillus wentii DTO 134E9</name>
    <dbReference type="NCBI Taxonomy" id="1073089"/>
    <lineage>
        <taxon>Eukaryota</taxon>
        <taxon>Fungi</taxon>
        <taxon>Dikarya</taxon>
        <taxon>Ascomycota</taxon>
        <taxon>Pezizomycotina</taxon>
        <taxon>Eurotiomycetes</taxon>
        <taxon>Eurotiomycetidae</taxon>
        <taxon>Eurotiales</taxon>
        <taxon>Aspergillaceae</taxon>
        <taxon>Aspergillus</taxon>
        <taxon>Aspergillus subgen. Cremei</taxon>
    </lineage>
</organism>
<dbReference type="AlphaFoldDB" id="A0A1L9RI02"/>
<dbReference type="Gene3D" id="2.60.40.790">
    <property type="match status" value="1"/>
</dbReference>
<name>A0A1L9RI02_ASPWE</name>
<dbReference type="PANTHER" id="PTHR11527">
    <property type="entry name" value="HEAT-SHOCK PROTEIN 20 FAMILY MEMBER"/>
    <property type="match status" value="1"/>
</dbReference>
<evidence type="ECO:0000259" key="4">
    <source>
        <dbReference type="PROSITE" id="PS01031"/>
    </source>
</evidence>